<keyword evidence="3 6" id="KW-0489">Methyltransferase</keyword>
<dbReference type="EC" id="2.1.1.-" evidence="6"/>
<gene>
    <name evidence="6 7" type="primary">rsmG</name>
    <name evidence="7" type="ORF">HGI30_22965</name>
</gene>
<evidence type="ECO:0000256" key="5">
    <source>
        <dbReference type="ARBA" id="ARBA00022691"/>
    </source>
</evidence>
<sequence>MDKVIDTFAGRLLERGIPLSPRQLEQFQRYYELLVDWNERMNLTGITERGAVFEKHFYDSVTLAFYADLSSADNLADIGSGAGFPSLPLKICFPQLHVTIVDSLAKRITFLQHVCEDLGLEGVQCVHGRAEDIGRRPEHRDRYGIVTARAVARLAGLSELCLPFARKGGLFAAMKGADPQEELEEAKHAIRELRGRIDRVETLRLPEEQSERAIILIRKTDATPKAYPRKAGVPLKQPLLHSRG</sequence>
<keyword evidence="1 6" id="KW-0963">Cytoplasm</keyword>
<keyword evidence="4 6" id="KW-0808">Transferase</keyword>
<evidence type="ECO:0000313" key="7">
    <source>
        <dbReference type="EMBL" id="QJC54100.1"/>
    </source>
</evidence>
<evidence type="ECO:0000256" key="1">
    <source>
        <dbReference type="ARBA" id="ARBA00022490"/>
    </source>
</evidence>
<dbReference type="AlphaFoldDB" id="A0A6H2H342"/>
<comment type="caution">
    <text evidence="6">Lacks conserved residue(s) required for the propagation of feature annotation.</text>
</comment>
<accession>A0A6H2H342</accession>
<dbReference type="PIRSF" id="PIRSF003078">
    <property type="entry name" value="GidB"/>
    <property type="match status" value="1"/>
</dbReference>
<evidence type="ECO:0000256" key="4">
    <source>
        <dbReference type="ARBA" id="ARBA00022679"/>
    </source>
</evidence>
<dbReference type="FunFam" id="3.40.50.150:FF:000041">
    <property type="entry name" value="Ribosomal RNA small subunit methyltransferase G"/>
    <property type="match status" value="1"/>
</dbReference>
<evidence type="ECO:0000313" key="8">
    <source>
        <dbReference type="Proteomes" id="UP000502136"/>
    </source>
</evidence>
<dbReference type="Pfam" id="PF02527">
    <property type="entry name" value="GidB"/>
    <property type="match status" value="1"/>
</dbReference>
<dbReference type="InterPro" id="IPR029063">
    <property type="entry name" value="SAM-dependent_MTases_sf"/>
</dbReference>
<dbReference type="EMBL" id="CP051428">
    <property type="protein sequence ID" value="QJC54100.1"/>
    <property type="molecule type" value="Genomic_DNA"/>
</dbReference>
<name>A0A6H2H342_9BACL</name>
<dbReference type="PANTHER" id="PTHR31760:SF0">
    <property type="entry name" value="S-ADENOSYL-L-METHIONINE-DEPENDENT METHYLTRANSFERASES SUPERFAMILY PROTEIN"/>
    <property type="match status" value="1"/>
</dbReference>
<dbReference type="GO" id="GO:0070043">
    <property type="term" value="F:rRNA (guanine-N7-)-methyltransferase activity"/>
    <property type="evidence" value="ECO:0007669"/>
    <property type="project" value="UniProtKB-UniRule"/>
</dbReference>
<dbReference type="NCBIfam" id="TIGR00138">
    <property type="entry name" value="rsmG_gidB"/>
    <property type="match status" value="1"/>
</dbReference>
<reference evidence="7 8" key="1">
    <citation type="submission" date="2020-04" db="EMBL/GenBank/DDBJ databases">
        <title>Novel Paenibacillus strain UniB2 isolated from commercial digestive syrup.</title>
        <authorList>
            <person name="Thorat V."/>
            <person name="Kirdat K."/>
            <person name="Tiwarekar B."/>
            <person name="Yadav A."/>
        </authorList>
    </citation>
    <scope>NUCLEOTIDE SEQUENCE [LARGE SCALE GENOMIC DNA]</scope>
    <source>
        <strain evidence="7 8">UniB2</strain>
    </source>
</reference>
<dbReference type="RefSeq" id="WP_168909626.1">
    <property type="nucleotide sequence ID" value="NZ_CP051428.1"/>
</dbReference>
<dbReference type="HAMAP" id="MF_00074">
    <property type="entry name" value="16SrRNA_methyltr_G"/>
    <property type="match status" value="1"/>
</dbReference>
<comment type="function">
    <text evidence="6">Specifically methylates the N7 position of guanine in position 535 of 16S rRNA.</text>
</comment>
<evidence type="ECO:0000256" key="6">
    <source>
        <dbReference type="HAMAP-Rule" id="MF_00074"/>
    </source>
</evidence>
<proteinExistence type="inferred from homology"/>
<protein>
    <recommendedName>
        <fullName evidence="6">Ribosomal RNA small subunit methyltransferase G</fullName>
        <ecNumber evidence="6">2.1.1.-</ecNumber>
    </recommendedName>
    <alternativeName>
        <fullName evidence="6">16S rRNA 7-methylguanosine methyltransferase</fullName>
        <shortName evidence="6">16S rRNA m7G methyltransferase</shortName>
    </alternativeName>
</protein>
<keyword evidence="2 6" id="KW-0698">rRNA processing</keyword>
<dbReference type="InterPro" id="IPR003682">
    <property type="entry name" value="rRNA_ssu_MeTfrase_G"/>
</dbReference>
<dbReference type="KEGG" id="palr:HGI30_22965"/>
<feature type="binding site" evidence="6">
    <location>
        <position position="84"/>
    </location>
    <ligand>
        <name>S-adenosyl-L-methionine</name>
        <dbReference type="ChEBI" id="CHEBI:59789"/>
    </ligand>
</feature>
<comment type="similarity">
    <text evidence="6">Belongs to the methyltransferase superfamily. RNA methyltransferase RsmG family.</text>
</comment>
<comment type="subcellular location">
    <subcellularLocation>
        <location evidence="6">Cytoplasm</location>
    </subcellularLocation>
</comment>
<evidence type="ECO:0000256" key="2">
    <source>
        <dbReference type="ARBA" id="ARBA00022552"/>
    </source>
</evidence>
<dbReference type="PANTHER" id="PTHR31760">
    <property type="entry name" value="S-ADENOSYL-L-METHIONINE-DEPENDENT METHYLTRANSFERASES SUPERFAMILY PROTEIN"/>
    <property type="match status" value="1"/>
</dbReference>
<dbReference type="SUPFAM" id="SSF53335">
    <property type="entry name" value="S-adenosyl-L-methionine-dependent methyltransferases"/>
    <property type="match status" value="1"/>
</dbReference>
<keyword evidence="8" id="KW-1185">Reference proteome</keyword>
<feature type="binding site" evidence="6">
    <location>
        <position position="149"/>
    </location>
    <ligand>
        <name>S-adenosyl-L-methionine</name>
        <dbReference type="ChEBI" id="CHEBI:59789"/>
    </ligand>
</feature>
<keyword evidence="5 6" id="KW-0949">S-adenosyl-L-methionine</keyword>
<organism evidence="7 8">
    <name type="scientific">Paenibacillus albicereus</name>
    <dbReference type="NCBI Taxonomy" id="2726185"/>
    <lineage>
        <taxon>Bacteria</taxon>
        <taxon>Bacillati</taxon>
        <taxon>Bacillota</taxon>
        <taxon>Bacilli</taxon>
        <taxon>Bacillales</taxon>
        <taxon>Paenibacillaceae</taxon>
        <taxon>Paenibacillus</taxon>
    </lineage>
</organism>
<dbReference type="GO" id="GO:0005829">
    <property type="term" value="C:cytosol"/>
    <property type="evidence" value="ECO:0007669"/>
    <property type="project" value="TreeGrafter"/>
</dbReference>
<feature type="binding site" evidence="6">
    <location>
        <position position="79"/>
    </location>
    <ligand>
        <name>S-adenosyl-L-methionine</name>
        <dbReference type="ChEBI" id="CHEBI:59789"/>
    </ligand>
</feature>
<feature type="binding site" evidence="6">
    <location>
        <begin position="130"/>
        <end position="131"/>
    </location>
    <ligand>
        <name>S-adenosyl-L-methionine</name>
        <dbReference type="ChEBI" id="CHEBI:59789"/>
    </ligand>
</feature>
<dbReference type="Gene3D" id="3.40.50.150">
    <property type="entry name" value="Vaccinia Virus protein VP39"/>
    <property type="match status" value="1"/>
</dbReference>
<dbReference type="Proteomes" id="UP000502136">
    <property type="component" value="Chromosome"/>
</dbReference>
<evidence type="ECO:0000256" key="3">
    <source>
        <dbReference type="ARBA" id="ARBA00022603"/>
    </source>
</evidence>